<dbReference type="PROSITE" id="PS50896">
    <property type="entry name" value="LISH"/>
    <property type="match status" value="1"/>
</dbReference>
<feature type="region of interest" description="Disordered" evidence="1">
    <location>
        <begin position="311"/>
        <end position="351"/>
    </location>
</feature>
<name>A0A2A6BWF9_PRIPA</name>
<keyword evidence="3" id="KW-1185">Reference proteome</keyword>
<dbReference type="Proteomes" id="UP000005239">
    <property type="component" value="Unassembled WGS sequence"/>
</dbReference>
<feature type="region of interest" description="Disordered" evidence="1">
    <location>
        <begin position="783"/>
        <end position="825"/>
    </location>
</feature>
<dbReference type="InterPro" id="IPR006073">
    <property type="entry name" value="GTP-bd"/>
</dbReference>
<dbReference type="Gene3D" id="3.40.50.300">
    <property type="entry name" value="P-loop containing nucleotide triphosphate hydrolases"/>
    <property type="match status" value="1"/>
</dbReference>
<dbReference type="GO" id="GO:0005525">
    <property type="term" value="F:GTP binding"/>
    <property type="evidence" value="ECO:0007669"/>
    <property type="project" value="InterPro"/>
</dbReference>
<protein>
    <submittedName>
        <fullName evidence="2">50S ribosome-binding GTPase</fullName>
    </submittedName>
</protein>
<proteinExistence type="predicted"/>
<dbReference type="GO" id="GO:0002098">
    <property type="term" value="P:tRNA wobble uridine modification"/>
    <property type="evidence" value="ECO:0000318"/>
    <property type="project" value="GO_Central"/>
</dbReference>
<dbReference type="Pfam" id="PF13167">
    <property type="entry name" value="GTP-bdg_N"/>
    <property type="match status" value="1"/>
</dbReference>
<dbReference type="SUPFAM" id="SSF52540">
    <property type="entry name" value="P-loop containing nucleoside triphosphate hydrolases"/>
    <property type="match status" value="1"/>
</dbReference>
<evidence type="ECO:0000256" key="1">
    <source>
        <dbReference type="SAM" id="MobiDB-lite"/>
    </source>
</evidence>
<reference evidence="3" key="1">
    <citation type="journal article" date="2008" name="Nat. Genet.">
        <title>The Pristionchus pacificus genome provides a unique perspective on nematode lifestyle and parasitism.</title>
        <authorList>
            <person name="Dieterich C."/>
            <person name="Clifton S.W."/>
            <person name="Schuster L.N."/>
            <person name="Chinwalla A."/>
            <person name="Delehaunty K."/>
            <person name="Dinkelacker I."/>
            <person name="Fulton L."/>
            <person name="Fulton R."/>
            <person name="Godfrey J."/>
            <person name="Minx P."/>
            <person name="Mitreva M."/>
            <person name="Roeseler W."/>
            <person name="Tian H."/>
            <person name="Witte H."/>
            <person name="Yang S.P."/>
            <person name="Wilson R.K."/>
            <person name="Sommer R.J."/>
        </authorList>
    </citation>
    <scope>NUCLEOTIDE SEQUENCE [LARGE SCALE GENOMIC DNA]</scope>
    <source>
        <strain evidence="3">PS312</strain>
    </source>
</reference>
<dbReference type="PROSITE" id="PS51705">
    <property type="entry name" value="G_HFLX"/>
    <property type="match status" value="1"/>
</dbReference>
<feature type="compositionally biased region" description="Basic and acidic residues" evidence="1">
    <location>
        <begin position="482"/>
        <end position="495"/>
    </location>
</feature>
<reference evidence="2" key="2">
    <citation type="submission" date="2022-06" db="UniProtKB">
        <authorList>
            <consortium name="EnsemblMetazoa"/>
        </authorList>
    </citation>
    <scope>IDENTIFICATION</scope>
    <source>
        <strain evidence="2">PS312</strain>
    </source>
</reference>
<accession>A0A8R1YLV7</accession>
<feature type="region of interest" description="Disordered" evidence="1">
    <location>
        <begin position="402"/>
        <end position="721"/>
    </location>
</feature>
<dbReference type="PANTHER" id="PTHR42714">
    <property type="entry name" value="TRNA MODIFICATION GTPASE GTPBP3"/>
    <property type="match status" value="1"/>
</dbReference>
<feature type="compositionally biased region" description="Low complexity" evidence="1">
    <location>
        <begin position="405"/>
        <end position="429"/>
    </location>
</feature>
<dbReference type="SUPFAM" id="SSF141678">
    <property type="entry name" value="MAL13P1.257-like"/>
    <property type="match status" value="1"/>
</dbReference>
<evidence type="ECO:0000313" key="2">
    <source>
        <dbReference type="EnsemblMetazoa" id="PPA28874.1"/>
    </source>
</evidence>
<sequence length="1435" mass="165342">MKTISSRGQRQDDQIASIIDSLIFGHLQRKQYSKTLNALLSESPHLTKDATTAPNAPNQIILNVNCFLHDQNLEQIIHTFYNYGRFDVSPNLLDLGKKLRDLTNEFATELSFGCHSYSNNEQRLYGRKVRARPQQNKAILVDQMLFVNQQDVGMRSAYNIQRVSQSVNDASRNDDTGLQTSQAMESDGGRDENPHDNNHHNRRKAVRPLKQSQRVMQFVGDVVKMSNEMRDKEAGIDNTSFIDPFLDDNFEFLTSVAEGETLFETLESVERDEAIEADQNSRDSMNRSGGIASLSLDIPMHYDVPPSTSSLISPLTHIPPSSSSQQSHSGYTMPIPPPSHSNSSSDPTPICRLADRPLMEQYNERPCIVNAIDNLNGKVRESSWAKNVAPPSSQMKCRLPPPPLLSTSSSHLPTSTSTTMSTTPKLSSLGRIPKKGQSSNSTIPSCDSPMAAMSVPLNDPSKMSNGFRMSKGKVAPFPNGINERRDSLESQDTLRAESVGESDCTMTENEEEQPLKKETNKQEKKPTWDDLFEDSPSTVEEGNREKEHKALQENKRRLEMKELEKKRERDKRRKDKDKKEDERRDRSKEDRNRTDKRSFDDRKKESYRDEKDDREKEQRKRREQEEQKKIIEAQKRQMEADEKARQKKKEEENRKRELKEKEDEKRREKEKEMKKVEDEKLKQEKETKTKEERRNELERRRRKEALLRKNNEKHPPLLIGDSPLDKIAAVMDGKELKNEFEHRSSSLMGSLHSSKSGIFLGKAQELRGALVDKKSLSECNRPIRPNRIQMAPMKRPPSAMISDDESDDDDEDEEEQETTHKKKGLEELIREPSLYKSQWSHLDFLVVHPRIRWGPNSPSILRDAKLQLEEAITLIGTMPDYRVANSVIVGTDYNTKKARLWGEGRLHELIELKEESRATAVMVNVDRLSCMQQSELHSIFRCPIFDRFNLVLSIFSLYARDEVARLQIALAQVPYLRKRLNRLRTEDSSVLLPCWSENAVVYSEEDLRLREQWLKKRLNEAVEKVEKERNKNTMRGPSIAVVGYTNAGKTSLIKRLTGSSSLHPLNRLFATLHTSEYSARLPSGRVITLADTIGFLYDLPLDLLASFNATLAHVVHSDVILHIRDISNRDWRAQDEEVMKTLERLGLNDEGRKDRVITIDNKIDKGGSSGDDSAWRISCRNGEGMNELIEELDRMVRKKSGVKGRIISLPYSSHSIQYLYSEGFVVDEPQSTDTHLKFHVNMTDEEFEKFKSHSKDRSRTRKETKRVLIEMPILSLDVKWSLVNITDLEPVDHDNFRWHFKVKCTNCGEAKENWHYIIINEEMEVPGSRGNAHLVEKCKLCQRVNTLTIIEDSMKSYSIEKNEEFQSILQMDCRGIEPYEFDPRNDWKGIGPESNSPFDEIDLTEKEWSEYDEKIQEAVEINSFEFRFSHVHNKK</sequence>
<accession>A0A2A6BWF9</accession>
<feature type="compositionally biased region" description="Polar residues" evidence="1">
    <location>
        <begin position="165"/>
        <end position="184"/>
    </location>
</feature>
<feature type="region of interest" description="Disordered" evidence="1">
    <location>
        <begin position="165"/>
        <end position="210"/>
    </location>
</feature>
<feature type="compositionally biased region" description="Polar residues" evidence="1">
    <location>
        <begin position="436"/>
        <end position="445"/>
    </location>
</feature>
<dbReference type="InterPro" id="IPR030394">
    <property type="entry name" value="G_HFLX_dom"/>
</dbReference>
<dbReference type="Pfam" id="PF05907">
    <property type="entry name" value="CXXC_Zn-b_euk"/>
    <property type="match status" value="1"/>
</dbReference>
<feature type="compositionally biased region" description="Acidic residues" evidence="1">
    <location>
        <begin position="802"/>
        <end position="816"/>
    </location>
</feature>
<evidence type="ECO:0000313" key="3">
    <source>
        <dbReference type="Proteomes" id="UP000005239"/>
    </source>
</evidence>
<dbReference type="InterPro" id="IPR008584">
    <property type="entry name" value="CXXC_Zn-binding_euk"/>
</dbReference>
<dbReference type="InterPro" id="IPR025121">
    <property type="entry name" value="GTPase_HflX_N"/>
</dbReference>
<feature type="compositionally biased region" description="Basic and acidic residues" evidence="1">
    <location>
        <begin position="541"/>
        <end position="567"/>
    </location>
</feature>
<feature type="compositionally biased region" description="Low complexity" evidence="1">
    <location>
        <begin position="340"/>
        <end position="349"/>
    </location>
</feature>
<feature type="compositionally biased region" description="Low complexity" evidence="1">
    <location>
        <begin position="311"/>
        <end position="329"/>
    </location>
</feature>
<dbReference type="InterPro" id="IPR006594">
    <property type="entry name" value="LisH"/>
</dbReference>
<organism evidence="2 3">
    <name type="scientific">Pristionchus pacificus</name>
    <name type="common">Parasitic nematode worm</name>
    <dbReference type="NCBI Taxonomy" id="54126"/>
    <lineage>
        <taxon>Eukaryota</taxon>
        <taxon>Metazoa</taxon>
        <taxon>Ecdysozoa</taxon>
        <taxon>Nematoda</taxon>
        <taxon>Chromadorea</taxon>
        <taxon>Rhabditida</taxon>
        <taxon>Rhabditina</taxon>
        <taxon>Diplogasteromorpha</taxon>
        <taxon>Diplogasteroidea</taxon>
        <taxon>Neodiplogasteridae</taxon>
        <taxon>Pristionchus</taxon>
    </lineage>
</organism>
<feature type="compositionally biased region" description="Basic and acidic residues" evidence="1">
    <location>
        <begin position="577"/>
        <end position="715"/>
    </location>
</feature>
<dbReference type="Pfam" id="PF01926">
    <property type="entry name" value="MMR_HSR1"/>
    <property type="match status" value="1"/>
</dbReference>
<dbReference type="GO" id="GO:0005737">
    <property type="term" value="C:cytoplasm"/>
    <property type="evidence" value="ECO:0000318"/>
    <property type="project" value="GO_Central"/>
</dbReference>
<gene>
    <name evidence="2" type="primary">WBGene00118428</name>
</gene>
<dbReference type="PANTHER" id="PTHR42714:SF3">
    <property type="entry name" value="HFLX-TYPE G DOMAIN-CONTAINING PROTEIN"/>
    <property type="match status" value="1"/>
</dbReference>
<dbReference type="Gene3D" id="3.40.50.11060">
    <property type="entry name" value="GTPase HflX, N-terminal domain"/>
    <property type="match status" value="1"/>
</dbReference>
<dbReference type="InterPro" id="IPR027417">
    <property type="entry name" value="P-loop_NTPase"/>
</dbReference>
<feature type="compositionally biased region" description="Basic and acidic residues" evidence="1">
    <location>
        <begin position="187"/>
        <end position="199"/>
    </location>
</feature>
<dbReference type="EnsemblMetazoa" id="PPA28874.1">
    <property type="protein sequence ID" value="PPA28874.1"/>
    <property type="gene ID" value="WBGene00118428"/>
</dbReference>
<dbReference type="GO" id="GO:0005739">
    <property type="term" value="C:mitochondrion"/>
    <property type="evidence" value="ECO:0000318"/>
    <property type="project" value="GO_Central"/>
</dbReference>
<dbReference type="InterPro" id="IPR042108">
    <property type="entry name" value="GTPase_HflX_N_sf"/>
</dbReference>
<dbReference type="GO" id="GO:0030488">
    <property type="term" value="P:tRNA methylation"/>
    <property type="evidence" value="ECO:0000318"/>
    <property type="project" value="GO_Central"/>
</dbReference>
<dbReference type="FunFam" id="3.40.50.300:FF:000886">
    <property type="entry name" value="Putative GTP-binding protein 6"/>
    <property type="match status" value="1"/>
</dbReference>
<feature type="compositionally biased region" description="Basic and acidic residues" evidence="1">
    <location>
        <begin position="513"/>
        <end position="528"/>
    </location>
</feature>